<accession>A0A5B0SBN5</accession>
<evidence type="ECO:0000313" key="6">
    <source>
        <dbReference type="Proteomes" id="UP000325313"/>
    </source>
</evidence>
<evidence type="ECO:0000313" key="4">
    <source>
        <dbReference type="EMBL" id="KAA1135541.1"/>
    </source>
</evidence>
<dbReference type="Pfam" id="PF20231">
    <property type="entry name" value="DUF6589"/>
    <property type="match status" value="1"/>
</dbReference>
<dbReference type="OrthoDB" id="5424058at2759"/>
<name>A0A5B0SBN5_PUCGR</name>
<gene>
    <name evidence="3" type="ORF">PGT21_006452</name>
    <name evidence="4" type="ORF">PGTUg99_016244</name>
</gene>
<feature type="region of interest" description="Disordered" evidence="1">
    <location>
        <begin position="814"/>
        <end position="842"/>
    </location>
</feature>
<dbReference type="Proteomes" id="UP000325313">
    <property type="component" value="Unassembled WGS sequence"/>
</dbReference>
<sequence>MTSTADHKVLAICQELRSPPHVMTPKQFMVRYIESGSSDIAYLRRFWAQSSGVDSTMELVKSLRNEVNRTDVGRQAWSQFILHEAIRIASTQVPPRGNYPQGRFHSSATVTKDFFTSNKMEVHNKILTEDDMPFVYNMLMGILKPAGVEDPAYPEDEVNESAPNEPSDINSPEELAGISYAQRVNGQHRVLVRARRVATTICAMISYSQNRRNNAFQLNNSVRFFACGVSERVHEYLNYLGLASSRATAMSALKTLSREGEIEIRKAMKLVSGMPISPTICIDNIDMEQHIHQLSVGNRSHMFRGTWGYIHIPNKQLLAELDASELTLDSFHEAMRTVEGLEIQLHMFIPSPSEQKYEVTVIKSQIAKVLHDYLATPSGKSSKFATEPPPLDPISPGKPDLLMLKLMDASDNSAEGIGQVFQSIISQTGLSVQDFFTRLQPMDGDLGTVQNFNCLRSQRLPSAVPQNRLDNIFFQLGASHTLWNIGSNIFSHHFGNPNDTNNCGAWQHLEALGFPSEKAIQKKDFTLMINQMERVYEANVYYCLRVIMKINTQTPATTRLEIPADQWDGIVNECYERFFSPQARLAASAQGASHQKLSNTLVLLHDFSTVVEAKRSMKAGDVGRLILIWKKWSLMSQALKGITNYSSYLPRMVILLTVVLPPSLSKYLRHNLLISPSGRPNHFVAKDFWLEIQNYWIKFFYNNNGTGTQIDRLRNVFSLNIFLLQSMFQSLKSDCGAKIIHQSHQNTLPTRSLQMFTMLGNNRDLLAQYSTTKVGEVVQVDDTYKLGIHKLKKMICEDQDLKRFKKHIFSRFHQRSTPDEEGVEIGENPEASDQGDSQSEDL</sequence>
<feature type="region of interest" description="Disordered" evidence="1">
    <location>
        <begin position="150"/>
        <end position="172"/>
    </location>
</feature>
<feature type="domain" description="DUF6589" evidence="2">
    <location>
        <begin position="346"/>
        <end position="744"/>
    </location>
</feature>
<evidence type="ECO:0000313" key="5">
    <source>
        <dbReference type="Proteomes" id="UP000324748"/>
    </source>
</evidence>
<comment type="caution">
    <text evidence="4">The sequence shown here is derived from an EMBL/GenBank/DDBJ whole genome shotgun (WGS) entry which is preliminary data.</text>
</comment>
<feature type="compositionally biased region" description="Polar residues" evidence="1">
    <location>
        <begin position="161"/>
        <end position="170"/>
    </location>
</feature>
<dbReference type="Proteomes" id="UP000324748">
    <property type="component" value="Unassembled WGS sequence"/>
</dbReference>
<evidence type="ECO:0000256" key="1">
    <source>
        <dbReference type="SAM" id="MobiDB-lite"/>
    </source>
</evidence>
<evidence type="ECO:0000259" key="2">
    <source>
        <dbReference type="Pfam" id="PF20231"/>
    </source>
</evidence>
<dbReference type="InterPro" id="IPR046496">
    <property type="entry name" value="DUF6589"/>
</dbReference>
<dbReference type="EMBL" id="VSWC01000145">
    <property type="protein sequence ID" value="KAA1076417.1"/>
    <property type="molecule type" value="Genomic_DNA"/>
</dbReference>
<organism evidence="4 6">
    <name type="scientific">Puccinia graminis f. sp. tritici</name>
    <dbReference type="NCBI Taxonomy" id="56615"/>
    <lineage>
        <taxon>Eukaryota</taxon>
        <taxon>Fungi</taxon>
        <taxon>Dikarya</taxon>
        <taxon>Basidiomycota</taxon>
        <taxon>Pucciniomycotina</taxon>
        <taxon>Pucciniomycetes</taxon>
        <taxon>Pucciniales</taxon>
        <taxon>Pucciniaceae</taxon>
        <taxon>Puccinia</taxon>
    </lineage>
</organism>
<evidence type="ECO:0000313" key="3">
    <source>
        <dbReference type="EMBL" id="KAA1076417.1"/>
    </source>
</evidence>
<dbReference type="EMBL" id="VDEP01000038">
    <property type="protein sequence ID" value="KAA1135541.1"/>
    <property type="molecule type" value="Genomic_DNA"/>
</dbReference>
<dbReference type="AlphaFoldDB" id="A0A5B0SBN5"/>
<proteinExistence type="predicted"/>
<reference evidence="5 6" key="1">
    <citation type="submission" date="2019-05" db="EMBL/GenBank/DDBJ databases">
        <title>Emergence of the Ug99 lineage of the wheat stem rust pathogen through somatic hybridization.</title>
        <authorList>
            <person name="Li F."/>
            <person name="Upadhyaya N.M."/>
            <person name="Sperschneider J."/>
            <person name="Matny O."/>
            <person name="Nguyen-Phuc H."/>
            <person name="Mago R."/>
            <person name="Raley C."/>
            <person name="Miller M.E."/>
            <person name="Silverstein K.A.T."/>
            <person name="Henningsen E."/>
            <person name="Hirsch C.D."/>
            <person name="Visser B."/>
            <person name="Pretorius Z.A."/>
            <person name="Steffenson B.J."/>
            <person name="Schwessinger B."/>
            <person name="Dodds P.N."/>
            <person name="Figueroa M."/>
        </authorList>
    </citation>
    <scope>NUCLEOTIDE SEQUENCE [LARGE SCALE GENOMIC DNA]</scope>
    <source>
        <strain evidence="3">21-0</strain>
        <strain evidence="4 6">Ug99</strain>
    </source>
</reference>
<keyword evidence="5" id="KW-1185">Reference proteome</keyword>
<protein>
    <recommendedName>
        <fullName evidence="2">DUF6589 domain-containing protein</fullName>
    </recommendedName>
</protein>